<organism evidence="8 9">
    <name type="scientific">Mucuna pruriens</name>
    <name type="common">Velvet bean</name>
    <name type="synonym">Dolichos pruriens</name>
    <dbReference type="NCBI Taxonomy" id="157652"/>
    <lineage>
        <taxon>Eukaryota</taxon>
        <taxon>Viridiplantae</taxon>
        <taxon>Streptophyta</taxon>
        <taxon>Embryophyta</taxon>
        <taxon>Tracheophyta</taxon>
        <taxon>Spermatophyta</taxon>
        <taxon>Magnoliopsida</taxon>
        <taxon>eudicotyledons</taxon>
        <taxon>Gunneridae</taxon>
        <taxon>Pentapetalae</taxon>
        <taxon>rosids</taxon>
        <taxon>fabids</taxon>
        <taxon>Fabales</taxon>
        <taxon>Fabaceae</taxon>
        <taxon>Papilionoideae</taxon>
        <taxon>50 kb inversion clade</taxon>
        <taxon>NPAAA clade</taxon>
        <taxon>indigoferoid/millettioid clade</taxon>
        <taxon>Phaseoleae</taxon>
        <taxon>Mucuna</taxon>
    </lineage>
</organism>
<reference evidence="8" key="1">
    <citation type="submission" date="2018-05" db="EMBL/GenBank/DDBJ databases">
        <title>Draft genome of Mucuna pruriens seed.</title>
        <authorList>
            <person name="Nnadi N.E."/>
            <person name="Vos R."/>
            <person name="Hasami M.H."/>
            <person name="Devisetty U.K."/>
            <person name="Aguiy J.C."/>
        </authorList>
    </citation>
    <scope>NUCLEOTIDE SEQUENCE [LARGE SCALE GENOMIC DNA]</scope>
    <source>
        <strain evidence="8">JCA_2017</strain>
    </source>
</reference>
<proteinExistence type="predicted"/>
<dbReference type="PANTHER" id="PTHR27002">
    <property type="entry name" value="RECEPTOR-LIKE SERINE/THREONINE-PROTEIN KINASE SD1-8"/>
    <property type="match status" value="1"/>
</dbReference>
<dbReference type="FunFam" id="1.10.510.10:FF:001722">
    <property type="entry name" value="G-type lectin S-receptor-like serine/threonine-protein kinase B120"/>
    <property type="match status" value="1"/>
</dbReference>
<dbReference type="GO" id="GO:0004674">
    <property type="term" value="F:protein serine/threonine kinase activity"/>
    <property type="evidence" value="ECO:0007669"/>
    <property type="project" value="UniProtKB-KW"/>
</dbReference>
<evidence type="ECO:0000256" key="2">
    <source>
        <dbReference type="ARBA" id="ARBA00022679"/>
    </source>
</evidence>
<keyword evidence="3" id="KW-0547">Nucleotide-binding</keyword>
<protein>
    <submittedName>
        <fullName evidence="8">Cysteine-rich receptor-like protein kinase 10</fullName>
    </submittedName>
</protein>
<feature type="domain" description="Protein kinase" evidence="7">
    <location>
        <begin position="1"/>
        <end position="123"/>
    </location>
</feature>
<dbReference type="SUPFAM" id="SSF56112">
    <property type="entry name" value="Protein kinase-like (PK-like)"/>
    <property type="match status" value="1"/>
</dbReference>
<dbReference type="InterPro" id="IPR011009">
    <property type="entry name" value="Kinase-like_dom_sf"/>
</dbReference>
<dbReference type="Proteomes" id="UP000257109">
    <property type="component" value="Unassembled WGS sequence"/>
</dbReference>
<dbReference type="Gene3D" id="1.10.510.10">
    <property type="entry name" value="Transferase(Phosphotransferase) domain 1"/>
    <property type="match status" value="1"/>
</dbReference>
<feature type="region of interest" description="Disordered" evidence="6">
    <location>
        <begin position="134"/>
        <end position="155"/>
    </location>
</feature>
<dbReference type="InterPro" id="IPR000719">
    <property type="entry name" value="Prot_kinase_dom"/>
</dbReference>
<keyword evidence="5" id="KW-0067">ATP-binding</keyword>
<keyword evidence="1" id="KW-0723">Serine/threonine-protein kinase</keyword>
<evidence type="ECO:0000313" key="8">
    <source>
        <dbReference type="EMBL" id="RDY00787.1"/>
    </source>
</evidence>
<dbReference type="AlphaFoldDB" id="A0A371HDF5"/>
<dbReference type="Pfam" id="PF11883">
    <property type="entry name" value="DUF3403"/>
    <property type="match status" value="1"/>
</dbReference>
<dbReference type="GO" id="GO:0005886">
    <property type="term" value="C:plasma membrane"/>
    <property type="evidence" value="ECO:0007669"/>
    <property type="project" value="TreeGrafter"/>
</dbReference>
<accession>A0A371HDF5</accession>
<name>A0A371HDF5_MUCPR</name>
<evidence type="ECO:0000256" key="4">
    <source>
        <dbReference type="ARBA" id="ARBA00022777"/>
    </source>
</evidence>
<dbReference type="GO" id="GO:0005524">
    <property type="term" value="F:ATP binding"/>
    <property type="evidence" value="ECO:0007669"/>
    <property type="project" value="UniProtKB-KW"/>
</dbReference>
<gene>
    <name evidence="8" type="primary">CRK10</name>
    <name evidence="8" type="ORF">CR513_15983</name>
</gene>
<dbReference type="PANTHER" id="PTHR27002:SF616">
    <property type="entry name" value="RECEPTOR-LIKE SERINE_THREONINE-PROTEIN KINASE"/>
    <property type="match status" value="1"/>
</dbReference>
<dbReference type="OrthoDB" id="688481at2759"/>
<dbReference type="PROSITE" id="PS50011">
    <property type="entry name" value="PROTEIN_KINASE_DOM"/>
    <property type="match status" value="1"/>
</dbReference>
<keyword evidence="9" id="KW-1185">Reference proteome</keyword>
<keyword evidence="4" id="KW-0418">Kinase</keyword>
<dbReference type="Pfam" id="PF07714">
    <property type="entry name" value="PK_Tyr_Ser-Thr"/>
    <property type="match status" value="1"/>
</dbReference>
<evidence type="ECO:0000256" key="3">
    <source>
        <dbReference type="ARBA" id="ARBA00022741"/>
    </source>
</evidence>
<dbReference type="EMBL" id="QJKJ01002906">
    <property type="protein sequence ID" value="RDY00787.1"/>
    <property type="molecule type" value="Genomic_DNA"/>
</dbReference>
<feature type="compositionally biased region" description="Polar residues" evidence="6">
    <location>
        <begin position="139"/>
        <end position="148"/>
    </location>
</feature>
<keyword evidence="2" id="KW-0808">Transferase</keyword>
<evidence type="ECO:0000313" key="9">
    <source>
        <dbReference type="Proteomes" id="UP000257109"/>
    </source>
</evidence>
<dbReference type="InterPro" id="IPR001245">
    <property type="entry name" value="Ser-Thr/Tyr_kinase_cat_dom"/>
</dbReference>
<sequence length="155" mass="17312">MSCSGYMAPEYAADGQFSVKSDVFSFGILVLEVICGRKNRGLYHADDSHNLVGYAWTIWKEGRVLELIDSKIIESCNESEVQRCFHISLLCVQQNPEDRPTMASVILMLGSEMGLVEPKEPGFVSRKVSVYADSRSNQKDTNSTNEVTISLLEPR</sequence>
<evidence type="ECO:0000256" key="5">
    <source>
        <dbReference type="ARBA" id="ARBA00022840"/>
    </source>
</evidence>
<comment type="caution">
    <text evidence="8">The sequence shown here is derived from an EMBL/GenBank/DDBJ whole genome shotgun (WGS) entry which is preliminary data.</text>
</comment>
<evidence type="ECO:0000259" key="7">
    <source>
        <dbReference type="PROSITE" id="PS50011"/>
    </source>
</evidence>
<evidence type="ECO:0000256" key="1">
    <source>
        <dbReference type="ARBA" id="ARBA00022527"/>
    </source>
</evidence>
<dbReference type="InterPro" id="IPR021820">
    <property type="entry name" value="S-locus_recpt_kinase_C"/>
</dbReference>
<evidence type="ECO:0000256" key="6">
    <source>
        <dbReference type="SAM" id="MobiDB-lite"/>
    </source>
</evidence>
<feature type="non-terminal residue" evidence="8">
    <location>
        <position position="1"/>
    </location>
</feature>